<reference evidence="1" key="1">
    <citation type="submission" date="2020-02" db="EMBL/GenBank/DDBJ databases">
        <authorList>
            <person name="Meier V. D."/>
        </authorList>
    </citation>
    <scope>NUCLEOTIDE SEQUENCE</scope>
    <source>
        <strain evidence="1">AVDCRST_MAG12</strain>
    </source>
</reference>
<dbReference type="EMBL" id="CADCVK010000486">
    <property type="protein sequence ID" value="CAA9515393.1"/>
    <property type="molecule type" value="Genomic_DNA"/>
</dbReference>
<name>A0A6J4T6L5_9ACTN</name>
<evidence type="ECO:0000313" key="1">
    <source>
        <dbReference type="EMBL" id="CAA9515393.1"/>
    </source>
</evidence>
<gene>
    <name evidence="1" type="ORF">AVDCRST_MAG12-3445</name>
</gene>
<proteinExistence type="predicted"/>
<evidence type="ECO:0008006" key="2">
    <source>
        <dbReference type="Google" id="ProtNLM"/>
    </source>
</evidence>
<accession>A0A6J4T6L5</accession>
<sequence length="195" mass="21230">MGAEALANFSLHPDGEVASGFVAQDLEDFHAAVRHVRDLPYGRNSDRSDYRLVLGEARGTCSTKHALLAALAREHGAPVELRLGVYLMDGRNTPGVGPVLLRHGLSALPEAHCYLACRGVRVDVTRAQARIPGSFLREETIAPEQIGAHKVAAHRDFLRAWATERGLDPGLVWLARERCIAALSGRNAQTRTPSR</sequence>
<protein>
    <recommendedName>
        <fullName evidence="2">Transglutaminase-like domain-containing protein</fullName>
    </recommendedName>
</protein>
<organism evidence="1">
    <name type="scientific">uncultured Rubrobacteraceae bacterium</name>
    <dbReference type="NCBI Taxonomy" id="349277"/>
    <lineage>
        <taxon>Bacteria</taxon>
        <taxon>Bacillati</taxon>
        <taxon>Actinomycetota</taxon>
        <taxon>Rubrobacteria</taxon>
        <taxon>Rubrobacterales</taxon>
        <taxon>Rubrobacteraceae</taxon>
        <taxon>environmental samples</taxon>
    </lineage>
</organism>
<dbReference type="AlphaFoldDB" id="A0A6J4T6L5"/>